<sequence>MQLIKVPDHIIDKMERCERNFYWGTTPTHKRLHLLKWSCITQPKDSGGLGIQDLHTKNKALLASTAWRLFQSPTPFRLRHGLLWRPSRGDRINLFHDPWFTPGVSLRMLIEGPLAERETTLTVANML</sequence>
<keyword evidence="2" id="KW-1185">Reference proteome</keyword>
<comment type="caution">
    <text evidence="1">The sequence shown here is derived from an EMBL/GenBank/DDBJ whole genome shotgun (WGS) entry which is preliminary data.</text>
</comment>
<evidence type="ECO:0000313" key="2">
    <source>
        <dbReference type="Proteomes" id="UP001371456"/>
    </source>
</evidence>
<dbReference type="EMBL" id="JBANQN010000010">
    <property type="protein sequence ID" value="KAK6778034.1"/>
    <property type="molecule type" value="Genomic_DNA"/>
</dbReference>
<dbReference type="Proteomes" id="UP001371456">
    <property type="component" value="Unassembled WGS sequence"/>
</dbReference>
<reference evidence="1 2" key="1">
    <citation type="submission" date="2024-02" db="EMBL/GenBank/DDBJ databases">
        <title>de novo genome assembly of Solanum bulbocastanum strain 11H21.</title>
        <authorList>
            <person name="Hosaka A.J."/>
        </authorList>
    </citation>
    <scope>NUCLEOTIDE SEQUENCE [LARGE SCALE GENOMIC DNA]</scope>
    <source>
        <tissue evidence="1">Young leaves</tissue>
    </source>
</reference>
<accession>A0AAN8SYU2</accession>
<protein>
    <submittedName>
        <fullName evidence="1">Uncharacterized protein</fullName>
    </submittedName>
</protein>
<proteinExistence type="predicted"/>
<gene>
    <name evidence="1" type="ORF">RDI58_024752</name>
</gene>
<organism evidence="1 2">
    <name type="scientific">Solanum bulbocastanum</name>
    <name type="common">Wild potato</name>
    <dbReference type="NCBI Taxonomy" id="147425"/>
    <lineage>
        <taxon>Eukaryota</taxon>
        <taxon>Viridiplantae</taxon>
        <taxon>Streptophyta</taxon>
        <taxon>Embryophyta</taxon>
        <taxon>Tracheophyta</taxon>
        <taxon>Spermatophyta</taxon>
        <taxon>Magnoliopsida</taxon>
        <taxon>eudicotyledons</taxon>
        <taxon>Gunneridae</taxon>
        <taxon>Pentapetalae</taxon>
        <taxon>asterids</taxon>
        <taxon>lamiids</taxon>
        <taxon>Solanales</taxon>
        <taxon>Solanaceae</taxon>
        <taxon>Solanoideae</taxon>
        <taxon>Solaneae</taxon>
        <taxon>Solanum</taxon>
    </lineage>
</organism>
<evidence type="ECO:0000313" key="1">
    <source>
        <dbReference type="EMBL" id="KAK6778034.1"/>
    </source>
</evidence>
<dbReference type="AlphaFoldDB" id="A0AAN8SYU2"/>
<name>A0AAN8SYU2_SOLBU</name>